<comment type="caution">
    <text evidence="1">The sequence shown here is derived from an EMBL/GenBank/DDBJ whole genome shotgun (WGS) entry which is preliminary data.</text>
</comment>
<dbReference type="NCBIfam" id="TIGR04282">
    <property type="entry name" value="glyco_like_cofC"/>
    <property type="match status" value="1"/>
</dbReference>
<dbReference type="Proteomes" id="UP000257127">
    <property type="component" value="Unassembled WGS sequence"/>
</dbReference>
<organism evidence="1 2">
    <name type="scientific">Brumimicrobium aurantiacum</name>
    <dbReference type="NCBI Taxonomy" id="1737063"/>
    <lineage>
        <taxon>Bacteria</taxon>
        <taxon>Pseudomonadati</taxon>
        <taxon>Bacteroidota</taxon>
        <taxon>Flavobacteriia</taxon>
        <taxon>Flavobacteriales</taxon>
        <taxon>Crocinitomicaceae</taxon>
        <taxon>Brumimicrobium</taxon>
    </lineage>
</organism>
<dbReference type="EMBL" id="QURB01000002">
    <property type="protein sequence ID" value="RFC55234.1"/>
    <property type="molecule type" value="Genomic_DNA"/>
</dbReference>
<sequence>MNTKNALIIMTKDPVLGQCKTRLAKTIGDEKALEVYIQLLDYTADFSKKVNADKFIYSTAELKDKTRWESNQTLFNLQSNGDLGNRMNTALEAVFHLGYHKAVVIGSDCAEIDENTIQKAYDELASNDVVVGPALDGGYYLIGMKKATPALFQDIEWSTENVCPSTISIAKQNQLSIALLEAKSDIDFEEDLNRKGYIQWKVKQE</sequence>
<dbReference type="PANTHER" id="PTHR36529:SF1">
    <property type="entry name" value="GLYCOSYLTRANSFERASE"/>
    <property type="match status" value="1"/>
</dbReference>
<accession>A0A3E1F099</accession>
<evidence type="ECO:0000313" key="1">
    <source>
        <dbReference type="EMBL" id="RFC55234.1"/>
    </source>
</evidence>
<keyword evidence="1" id="KW-0808">Transferase</keyword>
<gene>
    <name evidence="1" type="ORF">DXU93_05275</name>
</gene>
<proteinExistence type="predicted"/>
<evidence type="ECO:0000313" key="2">
    <source>
        <dbReference type="Proteomes" id="UP000257127"/>
    </source>
</evidence>
<name>A0A3E1F099_9FLAO</name>
<reference evidence="1 2" key="1">
    <citation type="submission" date="2018-08" db="EMBL/GenBank/DDBJ databases">
        <title>The draft genome squence of Brumimicrobium sp. N62.</title>
        <authorList>
            <person name="Du Z.-J."/>
            <person name="Luo H.-R."/>
        </authorList>
    </citation>
    <scope>NUCLEOTIDE SEQUENCE [LARGE SCALE GENOMIC DNA]</scope>
    <source>
        <strain evidence="1 2">N62</strain>
    </source>
</reference>
<dbReference type="InterPro" id="IPR029044">
    <property type="entry name" value="Nucleotide-diphossugar_trans"/>
</dbReference>
<dbReference type="PANTHER" id="PTHR36529">
    <property type="entry name" value="SLL1095 PROTEIN"/>
    <property type="match status" value="1"/>
</dbReference>
<dbReference type="InterPro" id="IPR018641">
    <property type="entry name" value="Trfase_1_rSAM/seldom-assoc"/>
</dbReference>
<dbReference type="AlphaFoldDB" id="A0A3E1F099"/>
<dbReference type="Pfam" id="PF09837">
    <property type="entry name" value="DUF2064"/>
    <property type="match status" value="1"/>
</dbReference>
<dbReference type="OrthoDB" id="9798250at2"/>
<dbReference type="RefSeq" id="WP_116880214.1">
    <property type="nucleotide sequence ID" value="NZ_QURB01000002.1"/>
</dbReference>
<dbReference type="GO" id="GO:0016740">
    <property type="term" value="F:transferase activity"/>
    <property type="evidence" value="ECO:0007669"/>
    <property type="project" value="UniProtKB-KW"/>
</dbReference>
<keyword evidence="2" id="KW-1185">Reference proteome</keyword>
<dbReference type="Gene3D" id="3.90.550.10">
    <property type="entry name" value="Spore Coat Polysaccharide Biosynthesis Protein SpsA, Chain A"/>
    <property type="match status" value="1"/>
</dbReference>
<dbReference type="SUPFAM" id="SSF53448">
    <property type="entry name" value="Nucleotide-diphospho-sugar transferases"/>
    <property type="match status" value="1"/>
</dbReference>
<protein>
    <submittedName>
        <fullName evidence="1">Glycosyltransferase</fullName>
    </submittedName>
</protein>